<dbReference type="GO" id="GO:0031418">
    <property type="term" value="F:L-ascorbic acid binding"/>
    <property type="evidence" value="ECO:0007669"/>
    <property type="project" value="InterPro"/>
</dbReference>
<evidence type="ECO:0000259" key="7">
    <source>
        <dbReference type="PROSITE" id="PS50222"/>
    </source>
</evidence>
<evidence type="ECO:0000256" key="3">
    <source>
        <dbReference type="ARBA" id="ARBA00022837"/>
    </source>
</evidence>
<dbReference type="PROSITE" id="PS00018">
    <property type="entry name" value="EF_HAND_1"/>
    <property type="match status" value="1"/>
</dbReference>
<dbReference type="SMART" id="SM00702">
    <property type="entry name" value="P4Hc"/>
    <property type="match status" value="1"/>
</dbReference>
<keyword evidence="5" id="KW-0560">Oxidoreductase</keyword>
<dbReference type="InterPro" id="IPR011992">
    <property type="entry name" value="EF-hand-dom_pair"/>
</dbReference>
<keyword evidence="6" id="KW-0408">Iron</keyword>
<dbReference type="GO" id="GO:0004656">
    <property type="term" value="F:procollagen-proline 4-dioxygenase activity"/>
    <property type="evidence" value="ECO:0007669"/>
    <property type="project" value="TreeGrafter"/>
</dbReference>
<dbReference type="InterPro" id="IPR006620">
    <property type="entry name" value="Pro_4_hyd_alph"/>
</dbReference>
<dbReference type="InterPro" id="IPR045054">
    <property type="entry name" value="P4HA-like"/>
</dbReference>
<evidence type="ECO:0000256" key="6">
    <source>
        <dbReference type="ARBA" id="ARBA00023004"/>
    </source>
</evidence>
<evidence type="ECO:0000256" key="4">
    <source>
        <dbReference type="ARBA" id="ARBA00022964"/>
    </source>
</evidence>
<keyword evidence="3" id="KW-0106">Calcium</keyword>
<dbReference type="PANTHER" id="PTHR10869:SF246">
    <property type="entry name" value="TRANSMEMBRANE PROLYL 4-HYDROXYLASE"/>
    <property type="match status" value="1"/>
</dbReference>
<sequence length="343" mass="37657">MDSLTPTKGWSLAAGKKKKKKMRLFDANNDGRLSVNELIRMFDDFFESHLQEDDIHSVLSFVNLPLDDAGMISIQDFVRADTASIRRFLLQLLRDNPSKLSRHSRMAWINIQTQQSKDDVDLLESIERRVAQLTQLPKSVVSGDMEMQIVHYSPNFTNKDGTRGGGGGGHYTAHFDSLSPTIDVPCCHTTKGRPPCRPCRLATILYNLSDGDGDVAGGHTAFPLSGKTQEECSVEAVEAWKISAASRESSYCASTGPGLRVEPQLGQAVLWYNHNLITADDLGKGVLGELDRSTLHAGCPSWVARDALTDGSSSLWNGISGKWIANHWISDVDQGQQRGSGFP</sequence>
<dbReference type="SUPFAM" id="SSF47473">
    <property type="entry name" value="EF-hand"/>
    <property type="match status" value="1"/>
</dbReference>
<dbReference type="AlphaFoldDB" id="A0A7S0FRE1"/>
<protein>
    <recommendedName>
        <fullName evidence="7">EF-hand domain-containing protein</fullName>
    </recommendedName>
</protein>
<reference evidence="8" key="1">
    <citation type="submission" date="2021-01" db="EMBL/GenBank/DDBJ databases">
        <authorList>
            <person name="Corre E."/>
            <person name="Pelletier E."/>
            <person name="Niang G."/>
            <person name="Scheremetjew M."/>
            <person name="Finn R."/>
            <person name="Kale V."/>
            <person name="Holt S."/>
            <person name="Cochrane G."/>
            <person name="Meng A."/>
            <person name="Brown T."/>
            <person name="Cohen L."/>
        </authorList>
    </citation>
    <scope>NUCLEOTIDE SEQUENCE</scope>
    <source>
        <strain evidence="8">CCMP3303</strain>
    </source>
</reference>
<dbReference type="GO" id="GO:0005509">
    <property type="term" value="F:calcium ion binding"/>
    <property type="evidence" value="ECO:0007669"/>
    <property type="project" value="InterPro"/>
</dbReference>
<organism evidence="8">
    <name type="scientific">Minutocellus polymorphus</name>
    <dbReference type="NCBI Taxonomy" id="265543"/>
    <lineage>
        <taxon>Eukaryota</taxon>
        <taxon>Sar</taxon>
        <taxon>Stramenopiles</taxon>
        <taxon>Ochrophyta</taxon>
        <taxon>Bacillariophyta</taxon>
        <taxon>Mediophyceae</taxon>
        <taxon>Cymatosirophycidae</taxon>
        <taxon>Cymatosirales</taxon>
        <taxon>Cymatosiraceae</taxon>
        <taxon>Minutocellus</taxon>
    </lineage>
</organism>
<accession>A0A7S0FRE1</accession>
<dbReference type="EMBL" id="HBEJ01015142">
    <property type="protein sequence ID" value="CAD8376189.1"/>
    <property type="molecule type" value="Transcribed_RNA"/>
</dbReference>
<proteinExistence type="predicted"/>
<dbReference type="GO" id="GO:0005783">
    <property type="term" value="C:endoplasmic reticulum"/>
    <property type="evidence" value="ECO:0007669"/>
    <property type="project" value="TreeGrafter"/>
</dbReference>
<keyword evidence="2" id="KW-0479">Metal-binding</keyword>
<dbReference type="GO" id="GO:0005506">
    <property type="term" value="F:iron ion binding"/>
    <property type="evidence" value="ECO:0007669"/>
    <property type="project" value="InterPro"/>
</dbReference>
<dbReference type="PROSITE" id="PS50222">
    <property type="entry name" value="EF_HAND_2"/>
    <property type="match status" value="1"/>
</dbReference>
<comment type="cofactor">
    <cofactor evidence="1">
        <name>L-ascorbate</name>
        <dbReference type="ChEBI" id="CHEBI:38290"/>
    </cofactor>
</comment>
<dbReference type="InterPro" id="IPR018247">
    <property type="entry name" value="EF_Hand_1_Ca_BS"/>
</dbReference>
<dbReference type="InterPro" id="IPR002048">
    <property type="entry name" value="EF_hand_dom"/>
</dbReference>
<dbReference type="Gene3D" id="2.60.120.620">
    <property type="entry name" value="q2cbj1_9rhob like domain"/>
    <property type="match status" value="1"/>
</dbReference>
<dbReference type="PANTHER" id="PTHR10869">
    <property type="entry name" value="PROLYL 4-HYDROXYLASE ALPHA SUBUNIT"/>
    <property type="match status" value="1"/>
</dbReference>
<evidence type="ECO:0000313" key="8">
    <source>
        <dbReference type="EMBL" id="CAD8376189.1"/>
    </source>
</evidence>
<keyword evidence="4" id="KW-0223">Dioxygenase</keyword>
<evidence type="ECO:0000256" key="1">
    <source>
        <dbReference type="ARBA" id="ARBA00001961"/>
    </source>
</evidence>
<evidence type="ECO:0000256" key="2">
    <source>
        <dbReference type="ARBA" id="ARBA00022723"/>
    </source>
</evidence>
<dbReference type="Gene3D" id="1.10.238.10">
    <property type="entry name" value="EF-hand"/>
    <property type="match status" value="1"/>
</dbReference>
<feature type="domain" description="EF-hand" evidence="7">
    <location>
        <begin position="13"/>
        <end position="48"/>
    </location>
</feature>
<gene>
    <name evidence="8" type="ORF">MPOL1434_LOCUS8887</name>
</gene>
<evidence type="ECO:0000256" key="5">
    <source>
        <dbReference type="ARBA" id="ARBA00023002"/>
    </source>
</evidence>
<name>A0A7S0FRE1_9STRA</name>